<evidence type="ECO:0000256" key="5">
    <source>
        <dbReference type="ARBA" id="ARBA00023136"/>
    </source>
</evidence>
<dbReference type="Gene3D" id="3.30.300.30">
    <property type="match status" value="1"/>
</dbReference>
<dbReference type="RefSeq" id="WP_134759901.1">
    <property type="nucleotide sequence ID" value="NZ_CP038152.1"/>
</dbReference>
<evidence type="ECO:0000256" key="7">
    <source>
        <dbReference type="ARBA" id="ARBA00039545"/>
    </source>
</evidence>
<evidence type="ECO:0000313" key="12">
    <source>
        <dbReference type="EMBL" id="QBR03971.1"/>
    </source>
</evidence>
<evidence type="ECO:0000256" key="1">
    <source>
        <dbReference type="ARBA" id="ARBA00004170"/>
    </source>
</evidence>
<evidence type="ECO:0000256" key="4">
    <source>
        <dbReference type="ARBA" id="ARBA00022598"/>
    </source>
</evidence>
<dbReference type="InterPro" id="IPR020845">
    <property type="entry name" value="AMP-binding_CS"/>
</dbReference>
<dbReference type="FunFam" id="3.40.50.12780:FF:000003">
    <property type="entry name" value="Long-chain-fatty-acid--CoA ligase FadD"/>
    <property type="match status" value="1"/>
</dbReference>
<dbReference type="Pfam" id="PF13193">
    <property type="entry name" value="AMP-binding_C"/>
    <property type="match status" value="1"/>
</dbReference>
<comment type="pathway">
    <text evidence="2">Lipid metabolism; fatty acid beta-oxidation.</text>
</comment>
<protein>
    <recommendedName>
        <fullName evidence="7">Long-chain-fatty-acid--CoA ligase</fullName>
        <ecNumber evidence="6">6.2.1.3</ecNumber>
    </recommendedName>
    <alternativeName>
        <fullName evidence="8">Long-chain acyl-CoA synthetase</fullName>
    </alternativeName>
</protein>
<comment type="subcellular location">
    <subcellularLocation>
        <location evidence="1">Membrane</location>
        <topology evidence="1">Peripheral membrane protein</topology>
    </subcellularLocation>
</comment>
<dbReference type="Proteomes" id="UP000295727">
    <property type="component" value="Plasmid unnamed1"/>
</dbReference>
<keyword evidence="4 12" id="KW-0436">Ligase</keyword>
<dbReference type="PANTHER" id="PTHR43767">
    <property type="entry name" value="LONG-CHAIN-FATTY-ACID--COA LIGASE"/>
    <property type="match status" value="1"/>
</dbReference>
<gene>
    <name evidence="12" type="ORF">E1956_42970</name>
</gene>
<dbReference type="GO" id="GO:0016020">
    <property type="term" value="C:membrane"/>
    <property type="evidence" value="ECO:0007669"/>
    <property type="project" value="UniProtKB-SubCell"/>
</dbReference>
<organism evidence="12 13">
    <name type="scientific">Paraburkholderia pallida</name>
    <dbReference type="NCBI Taxonomy" id="2547399"/>
    <lineage>
        <taxon>Bacteria</taxon>
        <taxon>Pseudomonadati</taxon>
        <taxon>Pseudomonadota</taxon>
        <taxon>Betaproteobacteria</taxon>
        <taxon>Burkholderiales</taxon>
        <taxon>Burkholderiaceae</taxon>
        <taxon>Paraburkholderia</taxon>
    </lineage>
</organism>
<evidence type="ECO:0000256" key="8">
    <source>
        <dbReference type="ARBA" id="ARBA00042773"/>
    </source>
</evidence>
<dbReference type="PROSITE" id="PS00455">
    <property type="entry name" value="AMP_BINDING"/>
    <property type="match status" value="1"/>
</dbReference>
<dbReference type="GO" id="GO:0004467">
    <property type="term" value="F:long-chain fatty acid-CoA ligase activity"/>
    <property type="evidence" value="ECO:0007669"/>
    <property type="project" value="UniProtKB-EC"/>
</dbReference>
<dbReference type="EMBL" id="CP038152">
    <property type="protein sequence ID" value="QBR03971.1"/>
    <property type="molecule type" value="Genomic_DNA"/>
</dbReference>
<dbReference type="InterPro" id="IPR050237">
    <property type="entry name" value="ATP-dep_AMP-bd_enzyme"/>
</dbReference>
<keyword evidence="9" id="KW-0812">Transmembrane</keyword>
<evidence type="ECO:0000256" key="9">
    <source>
        <dbReference type="SAM" id="Phobius"/>
    </source>
</evidence>
<dbReference type="AlphaFoldDB" id="A0A4P7D572"/>
<keyword evidence="12" id="KW-0614">Plasmid</keyword>
<dbReference type="KEGG" id="ppai:E1956_42970"/>
<evidence type="ECO:0000259" key="10">
    <source>
        <dbReference type="Pfam" id="PF00501"/>
    </source>
</evidence>
<evidence type="ECO:0000313" key="13">
    <source>
        <dbReference type="Proteomes" id="UP000295727"/>
    </source>
</evidence>
<dbReference type="SUPFAM" id="SSF56801">
    <property type="entry name" value="Acetyl-CoA synthetase-like"/>
    <property type="match status" value="1"/>
</dbReference>
<dbReference type="PANTHER" id="PTHR43767:SF8">
    <property type="entry name" value="LONG-CHAIN-FATTY-ACID--COA LIGASE"/>
    <property type="match status" value="1"/>
</dbReference>
<keyword evidence="13" id="KW-1185">Reference proteome</keyword>
<dbReference type="Pfam" id="PF00501">
    <property type="entry name" value="AMP-binding"/>
    <property type="match status" value="1"/>
</dbReference>
<name>A0A4P7D572_9BURK</name>
<dbReference type="Gene3D" id="3.40.50.12780">
    <property type="entry name" value="N-terminal domain of ligase-like"/>
    <property type="match status" value="1"/>
</dbReference>
<comment type="similarity">
    <text evidence="3">Belongs to the ATP-dependent AMP-binding enzyme family.</text>
</comment>
<proteinExistence type="inferred from homology"/>
<evidence type="ECO:0000259" key="11">
    <source>
        <dbReference type="Pfam" id="PF13193"/>
    </source>
</evidence>
<keyword evidence="9" id="KW-1133">Transmembrane helix</keyword>
<keyword evidence="5 9" id="KW-0472">Membrane</keyword>
<dbReference type="InterPro" id="IPR025110">
    <property type="entry name" value="AMP-bd_C"/>
</dbReference>
<dbReference type="EC" id="6.2.1.3" evidence="6"/>
<evidence type="ECO:0000256" key="2">
    <source>
        <dbReference type="ARBA" id="ARBA00005005"/>
    </source>
</evidence>
<dbReference type="CDD" id="cd05936">
    <property type="entry name" value="FC-FACS_FadD_like"/>
    <property type="match status" value="1"/>
</dbReference>
<evidence type="ECO:0000256" key="3">
    <source>
        <dbReference type="ARBA" id="ARBA00006432"/>
    </source>
</evidence>
<geneLocation type="plasmid" evidence="12 13">
    <name>unnamed1</name>
</geneLocation>
<dbReference type="OrthoDB" id="9766486at2"/>
<feature type="domain" description="AMP-binding enzyme C-terminal" evidence="11">
    <location>
        <begin position="460"/>
        <end position="534"/>
    </location>
</feature>
<dbReference type="InterPro" id="IPR042099">
    <property type="entry name" value="ANL_N_sf"/>
</dbReference>
<accession>A0A4P7D572</accession>
<dbReference type="InterPro" id="IPR045851">
    <property type="entry name" value="AMP-bd_C_sf"/>
</dbReference>
<dbReference type="InterPro" id="IPR000873">
    <property type="entry name" value="AMP-dep_synth/lig_dom"/>
</dbReference>
<evidence type="ECO:0000256" key="6">
    <source>
        <dbReference type="ARBA" id="ARBA00026121"/>
    </source>
</evidence>
<reference evidence="12 13" key="1">
    <citation type="submission" date="2019-03" db="EMBL/GenBank/DDBJ databases">
        <title>Paraburkholderia sp. 7MH5, isolated from subtropical forest soil.</title>
        <authorList>
            <person name="Gao Z.-H."/>
            <person name="Qiu L.-H."/>
        </authorList>
    </citation>
    <scope>NUCLEOTIDE SEQUENCE [LARGE SCALE GENOMIC DNA]</scope>
    <source>
        <strain evidence="12 13">7MH5</strain>
        <plasmid evidence="12 13">unnamed1</plasmid>
    </source>
</reference>
<feature type="domain" description="AMP-dependent synthetase/ligase" evidence="10">
    <location>
        <begin position="31"/>
        <end position="408"/>
    </location>
</feature>
<sequence length="544" mass="58623">MNMKPWLKSYGAVSHEIDADRYPSLTVELDRAMLEYAELPAFHAFGQTLTYAEVDARSRALAGYLQKKLGVRKGDRIAVMLPNIFAFPIICIAIARIGAVQVNVNPLYTPRELAHQLNDAGAGIIIAYAGATPTLAQIVDQTEVKTVITAGLGDGSGTAVPGPEVDRSLLSATTVNEAIEQGYALTYESPAISGDDLLFLQYTGGTTGLSKGAQLTHRNIIANIEQTGAFFAEARRPGQEVIVTAIPLYHIFALAVNFFGHFLIGAQNWLIANPRDMDAFIETLKAARPTVLTGVNTLYAALAAHPRAAEVDWTRLRLVCGGGAAVIEAVSQRWEAVTGTIIREGYGLSETSPVVSTNPMFVDRFTGTTGLPVPSTDIKLLDDEDKIVDIGKPGEICVKGPQVTRGYWRNPEATEKAFTADGYFRTGDIGIFDDNGFLKIVDRKKDMVLVSGFNVYPNDVEAVVTAFPGVIECACVGVPDDKTGEAVKIFVVAAPGVRLSEEALIAHCRTEMAAYKVPKIVRLVEALPKSTVGKILRRELRDAG</sequence>
<feature type="transmembrane region" description="Helical" evidence="9">
    <location>
        <begin position="77"/>
        <end position="99"/>
    </location>
</feature>